<sequence>MRISYCLSYVVFCTIPPFPNPKKHYYIFIFVYIYIYIIYIYIYKLSDQFIR</sequence>
<dbReference type="EMBL" id="JAFJMO010001159">
    <property type="protein sequence ID" value="KAJ8245211.1"/>
    <property type="molecule type" value="Genomic_DNA"/>
</dbReference>
<proteinExistence type="predicted"/>
<keyword evidence="3" id="KW-1185">Reference proteome</keyword>
<feature type="transmembrane region" description="Helical" evidence="1">
    <location>
        <begin position="25"/>
        <end position="43"/>
    </location>
</feature>
<accession>A0A9Q1CTM6</accession>
<evidence type="ECO:0000313" key="3">
    <source>
        <dbReference type="Proteomes" id="UP001152803"/>
    </source>
</evidence>
<keyword evidence="1" id="KW-1133">Transmembrane helix</keyword>
<protein>
    <submittedName>
        <fullName evidence="2">Uncharacterized protein</fullName>
    </submittedName>
</protein>
<dbReference type="AlphaFoldDB" id="A0A9Q1CTM6"/>
<organism evidence="2 3">
    <name type="scientific">Conger conger</name>
    <name type="common">Conger eel</name>
    <name type="synonym">Muraena conger</name>
    <dbReference type="NCBI Taxonomy" id="82655"/>
    <lineage>
        <taxon>Eukaryota</taxon>
        <taxon>Metazoa</taxon>
        <taxon>Chordata</taxon>
        <taxon>Craniata</taxon>
        <taxon>Vertebrata</taxon>
        <taxon>Euteleostomi</taxon>
        <taxon>Actinopterygii</taxon>
        <taxon>Neopterygii</taxon>
        <taxon>Teleostei</taxon>
        <taxon>Anguilliformes</taxon>
        <taxon>Congridae</taxon>
        <taxon>Conger</taxon>
    </lineage>
</organism>
<name>A0A9Q1CTM6_CONCO</name>
<comment type="caution">
    <text evidence="2">The sequence shown here is derived from an EMBL/GenBank/DDBJ whole genome shotgun (WGS) entry which is preliminary data.</text>
</comment>
<gene>
    <name evidence="2" type="ORF">COCON_G00235810</name>
</gene>
<dbReference type="Proteomes" id="UP001152803">
    <property type="component" value="Unassembled WGS sequence"/>
</dbReference>
<reference evidence="2" key="1">
    <citation type="journal article" date="2023" name="Science">
        <title>Genome structures resolve the early diversification of teleost fishes.</title>
        <authorList>
            <person name="Parey E."/>
            <person name="Louis A."/>
            <person name="Montfort J."/>
            <person name="Bouchez O."/>
            <person name="Roques C."/>
            <person name="Iampietro C."/>
            <person name="Lluch J."/>
            <person name="Castinel A."/>
            <person name="Donnadieu C."/>
            <person name="Desvignes T."/>
            <person name="Floi Bucao C."/>
            <person name="Jouanno E."/>
            <person name="Wen M."/>
            <person name="Mejri S."/>
            <person name="Dirks R."/>
            <person name="Jansen H."/>
            <person name="Henkel C."/>
            <person name="Chen W.J."/>
            <person name="Zahm M."/>
            <person name="Cabau C."/>
            <person name="Klopp C."/>
            <person name="Thompson A.W."/>
            <person name="Robinson-Rechavi M."/>
            <person name="Braasch I."/>
            <person name="Lecointre G."/>
            <person name="Bobe J."/>
            <person name="Postlethwait J.H."/>
            <person name="Berthelot C."/>
            <person name="Roest Crollius H."/>
            <person name="Guiguen Y."/>
        </authorList>
    </citation>
    <scope>NUCLEOTIDE SEQUENCE</scope>
    <source>
        <strain evidence="2">Concon-B</strain>
    </source>
</reference>
<evidence type="ECO:0000256" key="1">
    <source>
        <dbReference type="SAM" id="Phobius"/>
    </source>
</evidence>
<keyword evidence="1" id="KW-0812">Transmembrane</keyword>
<evidence type="ECO:0000313" key="2">
    <source>
        <dbReference type="EMBL" id="KAJ8245211.1"/>
    </source>
</evidence>
<keyword evidence="1" id="KW-0472">Membrane</keyword>